<accession>K8YDP4</accession>
<dbReference type="SUPFAM" id="SSF48403">
    <property type="entry name" value="Ankyrin repeat"/>
    <property type="match status" value="1"/>
</dbReference>
<evidence type="ECO:0000313" key="1">
    <source>
        <dbReference type="EMBL" id="EKT87605.1"/>
    </source>
</evidence>
<evidence type="ECO:0008006" key="3">
    <source>
        <dbReference type="Google" id="ProtNLM"/>
    </source>
</evidence>
<dbReference type="GeneID" id="29740665"/>
<reference evidence="1 2" key="1">
    <citation type="journal article" date="2012" name="Gene">
        <title>Sequence of Leptospira santarosai serovar Shermani genome and prediction of virulence-associated genes.</title>
        <authorList>
            <person name="Chou L.F."/>
            <person name="Chen Y.T."/>
            <person name="Lu C.W."/>
            <person name="Ko Y.C."/>
            <person name="Tang C.Y."/>
            <person name="Pan M.J."/>
            <person name="Tian Y.C."/>
            <person name="Chiu C.H."/>
            <person name="Hung C.C."/>
            <person name="Yang C.W."/>
        </authorList>
    </citation>
    <scope>NUCLEOTIDE SEQUENCE [LARGE SCALE GENOMIC DNA]</scope>
    <source>
        <strain evidence="1">LT 821</strain>
    </source>
</reference>
<sequence>MKENKKSNAEKKSQTENLSVKTGSVPFWKRFLFFRAVQNGNDERVCSYLQNGLNPNRFRGVTPLSLAVKYERLEV</sequence>
<proteinExistence type="predicted"/>
<dbReference type="EMBL" id="CP006694">
    <property type="protein sequence ID" value="EKT87605.1"/>
    <property type="molecule type" value="Genomic_DNA"/>
</dbReference>
<dbReference type="RefSeq" id="WP_004459551.1">
    <property type="nucleotide sequence ID" value="NZ_CP006694.1"/>
</dbReference>
<dbReference type="Proteomes" id="UP000035800">
    <property type="component" value="Chromosome I"/>
</dbReference>
<reference evidence="1 2" key="2">
    <citation type="journal article" date="2014" name="Emerg. Microbes Infect.">
        <title>Potential impact on kidney infection: a whole-genome analysis of Leptospira santarosai serovar Shermani.</title>
        <authorList>
            <person name="Chou L.F."/>
            <person name="Chen T.W."/>
            <person name="Ko Y.C."/>
            <person name="Pan M.J."/>
            <person name="Tian Y.C."/>
            <person name="Chiu C.H."/>
            <person name="Tang P."/>
            <person name="Hung C.C."/>
            <person name="Yang C.W."/>
        </authorList>
    </citation>
    <scope>NUCLEOTIDE SEQUENCE</scope>
    <source>
        <strain evidence="1 2">LT 821</strain>
    </source>
</reference>
<gene>
    <name evidence="1" type="ORF">LSS_07114</name>
</gene>
<dbReference type="AlphaFoldDB" id="K8YDP4"/>
<dbReference type="STRING" id="758847.LSS_07114"/>
<organism evidence="1 2">
    <name type="scientific">Leptospira santarosai serovar Shermani str. LT 821</name>
    <dbReference type="NCBI Taxonomy" id="758847"/>
    <lineage>
        <taxon>Bacteria</taxon>
        <taxon>Pseudomonadati</taxon>
        <taxon>Spirochaetota</taxon>
        <taxon>Spirochaetia</taxon>
        <taxon>Leptospirales</taxon>
        <taxon>Leptospiraceae</taxon>
        <taxon>Leptospira</taxon>
    </lineage>
</organism>
<dbReference type="PATRIC" id="fig|758847.3.peg.1494"/>
<name>K8YDP4_9LEPT</name>
<dbReference type="InterPro" id="IPR036770">
    <property type="entry name" value="Ankyrin_rpt-contain_sf"/>
</dbReference>
<dbReference type="Gene3D" id="1.25.40.20">
    <property type="entry name" value="Ankyrin repeat-containing domain"/>
    <property type="match status" value="1"/>
</dbReference>
<evidence type="ECO:0000313" key="2">
    <source>
        <dbReference type="Proteomes" id="UP000035800"/>
    </source>
</evidence>
<dbReference type="KEGG" id="lst:LSS_07114"/>
<protein>
    <recommendedName>
        <fullName evidence="3">Ankyrin</fullName>
    </recommendedName>
</protein>